<keyword evidence="3" id="KW-1185">Reference proteome</keyword>
<feature type="region of interest" description="Disordered" evidence="1">
    <location>
        <begin position="14"/>
        <end position="38"/>
    </location>
</feature>
<evidence type="ECO:0008006" key="4">
    <source>
        <dbReference type="Google" id="ProtNLM"/>
    </source>
</evidence>
<organism evidence="2 3">
    <name type="scientific">Undibacterium squillarum</name>
    <dbReference type="NCBI Taxonomy" id="1131567"/>
    <lineage>
        <taxon>Bacteria</taxon>
        <taxon>Pseudomonadati</taxon>
        <taxon>Pseudomonadota</taxon>
        <taxon>Betaproteobacteria</taxon>
        <taxon>Burkholderiales</taxon>
        <taxon>Oxalobacteraceae</taxon>
        <taxon>Undibacterium</taxon>
    </lineage>
</organism>
<name>A0ABQ2XR87_9BURK</name>
<evidence type="ECO:0000256" key="1">
    <source>
        <dbReference type="SAM" id="MobiDB-lite"/>
    </source>
</evidence>
<dbReference type="RefSeq" id="WP_189355341.1">
    <property type="nucleotide sequence ID" value="NZ_BMYU01000001.1"/>
</dbReference>
<dbReference type="EMBL" id="BMYU01000001">
    <property type="protein sequence ID" value="GGX30307.1"/>
    <property type="molecule type" value="Genomic_DNA"/>
</dbReference>
<protein>
    <recommendedName>
        <fullName evidence="4">Antitoxin VapB</fullName>
    </recommendedName>
</protein>
<proteinExistence type="predicted"/>
<feature type="compositionally biased region" description="Low complexity" evidence="1">
    <location>
        <begin position="14"/>
        <end position="23"/>
    </location>
</feature>
<accession>A0ABQ2XR87</accession>
<evidence type="ECO:0000313" key="2">
    <source>
        <dbReference type="EMBL" id="GGX30307.1"/>
    </source>
</evidence>
<sequence>MKDHKDNATLELPGFELPLPFDLPDQKKIIPTGRKPRRRQEQLDLLAELGPTDVTGLPAWIKDESLDDTGLPVWRSEDDGQDQQT</sequence>
<gene>
    <name evidence="2" type="ORF">GCM10010946_04120</name>
</gene>
<comment type="caution">
    <text evidence="2">The sequence shown here is derived from an EMBL/GenBank/DDBJ whole genome shotgun (WGS) entry which is preliminary data.</text>
</comment>
<evidence type="ECO:0000313" key="3">
    <source>
        <dbReference type="Proteomes" id="UP000653343"/>
    </source>
</evidence>
<dbReference type="Proteomes" id="UP000653343">
    <property type="component" value="Unassembled WGS sequence"/>
</dbReference>
<reference evidence="3" key="1">
    <citation type="journal article" date="2019" name="Int. J. Syst. Evol. Microbiol.">
        <title>The Global Catalogue of Microorganisms (GCM) 10K type strain sequencing project: providing services to taxonomists for standard genome sequencing and annotation.</title>
        <authorList>
            <consortium name="The Broad Institute Genomics Platform"/>
            <consortium name="The Broad Institute Genome Sequencing Center for Infectious Disease"/>
            <person name="Wu L."/>
            <person name="Ma J."/>
        </authorList>
    </citation>
    <scope>NUCLEOTIDE SEQUENCE [LARGE SCALE GENOMIC DNA]</scope>
    <source>
        <strain evidence="3">KCTC 23917</strain>
    </source>
</reference>